<sequence length="123" mass="14121">MNSDTTDVDHRSDDVSLPPNKIFDLLLDRRRRHALYFLSRRVGAVSIEELADGIAHREGTQRPDDRERISTGLHHTHLPKLVEAEVVAYDPTTERVERLPGCEQLDPYLELAETDDLVHPCRE</sequence>
<dbReference type="Proteomes" id="UP000019024">
    <property type="component" value="Chromosome"/>
</dbReference>
<evidence type="ECO:0000259" key="1">
    <source>
        <dbReference type="Pfam" id="PF24035"/>
    </source>
</evidence>
<dbReference type="eggNOG" id="arCOG03828">
    <property type="taxonomic scope" value="Archaea"/>
</dbReference>
<protein>
    <recommendedName>
        <fullName evidence="1">DUF7344 domain-containing protein</fullName>
    </recommendedName>
</protein>
<keyword evidence="3" id="KW-1185">Reference proteome</keyword>
<dbReference type="EMBL" id="CP007055">
    <property type="protein sequence ID" value="AHG00236.1"/>
    <property type="molecule type" value="Genomic_DNA"/>
</dbReference>
<gene>
    <name evidence="2" type="ORF">HALLA_16940</name>
</gene>
<dbReference type="Pfam" id="PF24035">
    <property type="entry name" value="DUF7344"/>
    <property type="match status" value="1"/>
</dbReference>
<dbReference type="HOGENOM" id="CLU_131305_2_0_2"/>
<dbReference type="Gene3D" id="1.10.10.10">
    <property type="entry name" value="Winged helix-like DNA-binding domain superfamily/Winged helix DNA-binding domain"/>
    <property type="match status" value="1"/>
</dbReference>
<accession>W0JNE5</accession>
<dbReference type="RefSeq" id="WP_049953473.1">
    <property type="nucleotide sequence ID" value="NZ_CP007055.1"/>
</dbReference>
<feature type="domain" description="DUF7344" evidence="1">
    <location>
        <begin position="23"/>
        <end position="97"/>
    </location>
</feature>
<organism evidence="2 3">
    <name type="scientific">Halostagnicola larsenii XH-48</name>
    <dbReference type="NCBI Taxonomy" id="797299"/>
    <lineage>
        <taxon>Archaea</taxon>
        <taxon>Methanobacteriati</taxon>
        <taxon>Methanobacteriota</taxon>
        <taxon>Stenosarchaea group</taxon>
        <taxon>Halobacteria</taxon>
        <taxon>Halobacteriales</taxon>
        <taxon>Natrialbaceae</taxon>
        <taxon>Halostagnicola</taxon>
    </lineage>
</organism>
<name>W0JNE5_9EURY</name>
<evidence type="ECO:0000313" key="2">
    <source>
        <dbReference type="EMBL" id="AHG00236.1"/>
    </source>
</evidence>
<dbReference type="AlphaFoldDB" id="W0JNE5"/>
<evidence type="ECO:0000313" key="3">
    <source>
        <dbReference type="Proteomes" id="UP000019024"/>
    </source>
</evidence>
<proteinExistence type="predicted"/>
<dbReference type="InterPro" id="IPR036388">
    <property type="entry name" value="WH-like_DNA-bd_sf"/>
</dbReference>
<dbReference type="GeneID" id="25146094"/>
<dbReference type="InterPro" id="IPR055768">
    <property type="entry name" value="DUF7344"/>
</dbReference>
<reference evidence="2 3" key="1">
    <citation type="submission" date="2014-01" db="EMBL/GenBank/DDBJ databases">
        <authorList>
            <consortium name="DOE Joint Genome Institute"/>
            <person name="Anderson I."/>
            <person name="Huntemann M."/>
            <person name="Han J."/>
            <person name="Chen A."/>
            <person name="Kyrpides N."/>
            <person name="Mavromatis K."/>
            <person name="Markowitz V."/>
            <person name="Palaniappan K."/>
            <person name="Ivanova N."/>
            <person name="Schaumberg A."/>
            <person name="Pati A."/>
            <person name="Liolios K."/>
            <person name="Nordberg H.P."/>
            <person name="Cantor M.N."/>
            <person name="Hua S.X."/>
            <person name="Woyke T."/>
        </authorList>
    </citation>
    <scope>NUCLEOTIDE SEQUENCE [LARGE SCALE GENOMIC DNA]</scope>
    <source>
        <strain evidence="2 3">XH-48</strain>
    </source>
</reference>
<dbReference type="KEGG" id="hlr:HALLA_16940"/>
<dbReference type="OrthoDB" id="177799at2157"/>